<sequence length="219" mass="25480">MTRPMEEFDFDYFLILEPRQDDDKDHDLIPALTPDDDTASLPFRYKAIPFGSKPLVFVNGFKERQARLKQTSIRIPPPILFEGANPVVHTPIRDKLLQFNIPNLEIQPAIFIDDWDKWHEDYWYLTFTEEFDCWSRKRSDYERGHGIDLGGGEVLRTIHELRLDNDKLRKVPLEERLLFQLGGATDAFVLAHTSIAHLFDGHGKSGAQVLSLQDYPDKW</sequence>
<accession>A0A3N7HR73</accession>
<name>A0A3N7HR73_9BURK</name>
<proteinExistence type="predicted"/>
<reference evidence="1 2" key="2">
    <citation type="submission" date="2018-12" db="EMBL/GenBank/DDBJ databases">
        <title>Rhizobacter gummiphilus sp. nov., a rubber-degrading bacterium isolated from the soil of a botanical garden in Japan.</title>
        <authorList>
            <person name="Shunsuke S.S."/>
        </authorList>
    </citation>
    <scope>NUCLEOTIDE SEQUENCE [LARGE SCALE GENOMIC DNA]</scope>
    <source>
        <strain evidence="1 2">S-16</strain>
    </source>
</reference>
<keyword evidence="2" id="KW-1185">Reference proteome</keyword>
<protein>
    <submittedName>
        <fullName evidence="1">Uncharacterized protein</fullName>
    </submittedName>
</protein>
<organism evidence="1 2">
    <name type="scientific">Piscinibacter terrae</name>
    <dbReference type="NCBI Taxonomy" id="2496871"/>
    <lineage>
        <taxon>Bacteria</taxon>
        <taxon>Pseudomonadati</taxon>
        <taxon>Pseudomonadota</taxon>
        <taxon>Betaproteobacteria</taxon>
        <taxon>Burkholderiales</taxon>
        <taxon>Sphaerotilaceae</taxon>
        <taxon>Piscinibacter</taxon>
    </lineage>
</organism>
<dbReference type="AlphaFoldDB" id="A0A3N7HR73"/>
<comment type="caution">
    <text evidence="1">The sequence shown here is derived from an EMBL/GenBank/DDBJ whole genome shotgun (WGS) entry which is preliminary data.</text>
</comment>
<evidence type="ECO:0000313" key="1">
    <source>
        <dbReference type="EMBL" id="RQP24213.1"/>
    </source>
</evidence>
<reference evidence="1 2" key="1">
    <citation type="submission" date="2018-08" db="EMBL/GenBank/DDBJ databases">
        <authorList>
            <person name="Khan S.A."/>
            <person name="Jeon C.O."/>
            <person name="Chun B.H."/>
            <person name="Jeong S.E."/>
        </authorList>
    </citation>
    <scope>NUCLEOTIDE SEQUENCE [LARGE SCALE GENOMIC DNA]</scope>
    <source>
        <strain evidence="1 2">S-16</strain>
    </source>
</reference>
<evidence type="ECO:0000313" key="2">
    <source>
        <dbReference type="Proteomes" id="UP000267464"/>
    </source>
</evidence>
<dbReference type="Proteomes" id="UP000267464">
    <property type="component" value="Unassembled WGS sequence"/>
</dbReference>
<dbReference type="EMBL" id="QUSW01000003">
    <property type="protein sequence ID" value="RQP24213.1"/>
    <property type="molecule type" value="Genomic_DNA"/>
</dbReference>
<gene>
    <name evidence="1" type="ORF">DZC73_12915</name>
</gene>